<dbReference type="InterPro" id="IPR036396">
    <property type="entry name" value="Cyt_P450_sf"/>
</dbReference>
<name>V8N353_OPHHA</name>
<dbReference type="GO" id="GO:0020037">
    <property type="term" value="F:heme binding"/>
    <property type="evidence" value="ECO:0007669"/>
    <property type="project" value="InterPro"/>
</dbReference>
<dbReference type="SUPFAM" id="SSF48264">
    <property type="entry name" value="Cytochrome P450"/>
    <property type="match status" value="1"/>
</dbReference>
<dbReference type="Pfam" id="PF00067">
    <property type="entry name" value="p450"/>
    <property type="match status" value="1"/>
</dbReference>
<proteinExistence type="inferred from homology"/>
<protein>
    <submittedName>
        <fullName evidence="2">Cytochrome protein</fullName>
    </submittedName>
</protein>
<dbReference type="Proteomes" id="UP000018936">
    <property type="component" value="Unassembled WGS sequence"/>
</dbReference>
<comment type="caution">
    <text evidence="2">The sequence shown here is derived from an EMBL/GenBank/DDBJ whole genome shotgun (WGS) entry which is preliminary data.</text>
</comment>
<reference evidence="2 3" key="1">
    <citation type="journal article" date="2013" name="Proc. Natl. Acad. Sci. U.S.A.">
        <title>The king cobra genome reveals dynamic gene evolution and adaptation in the snake venom system.</title>
        <authorList>
            <person name="Vonk F.J."/>
            <person name="Casewell N.R."/>
            <person name="Henkel C.V."/>
            <person name="Heimberg A.M."/>
            <person name="Jansen H.J."/>
            <person name="McCleary R.J."/>
            <person name="Kerkkamp H.M."/>
            <person name="Vos R.A."/>
            <person name="Guerreiro I."/>
            <person name="Calvete J.J."/>
            <person name="Wuster W."/>
            <person name="Woods A.E."/>
            <person name="Logan J.M."/>
            <person name="Harrison R.A."/>
            <person name="Castoe T.A."/>
            <person name="de Koning A.P."/>
            <person name="Pollock D.D."/>
            <person name="Yandell M."/>
            <person name="Calderon D."/>
            <person name="Renjifo C."/>
            <person name="Currier R.B."/>
            <person name="Salgado D."/>
            <person name="Pla D."/>
            <person name="Sanz L."/>
            <person name="Hyder A.S."/>
            <person name="Ribeiro J.M."/>
            <person name="Arntzen J.W."/>
            <person name="van den Thillart G.E."/>
            <person name="Boetzer M."/>
            <person name="Pirovano W."/>
            <person name="Dirks R.P."/>
            <person name="Spaink H.P."/>
            <person name="Duboule D."/>
            <person name="McGlinn E."/>
            <person name="Kini R.M."/>
            <person name="Richardson M.K."/>
        </authorList>
    </citation>
    <scope>NUCLEOTIDE SEQUENCE</scope>
    <source>
        <tissue evidence="2">Blood</tissue>
    </source>
</reference>
<keyword evidence="3" id="KW-1185">Reference proteome</keyword>
<evidence type="ECO:0000313" key="3">
    <source>
        <dbReference type="Proteomes" id="UP000018936"/>
    </source>
</evidence>
<organism evidence="2 3">
    <name type="scientific">Ophiophagus hannah</name>
    <name type="common">King cobra</name>
    <name type="synonym">Naja hannah</name>
    <dbReference type="NCBI Taxonomy" id="8665"/>
    <lineage>
        <taxon>Eukaryota</taxon>
        <taxon>Metazoa</taxon>
        <taxon>Chordata</taxon>
        <taxon>Craniata</taxon>
        <taxon>Vertebrata</taxon>
        <taxon>Euteleostomi</taxon>
        <taxon>Lepidosauria</taxon>
        <taxon>Squamata</taxon>
        <taxon>Bifurcata</taxon>
        <taxon>Unidentata</taxon>
        <taxon>Episquamata</taxon>
        <taxon>Toxicofera</taxon>
        <taxon>Serpentes</taxon>
        <taxon>Colubroidea</taxon>
        <taxon>Elapidae</taxon>
        <taxon>Elapinae</taxon>
        <taxon>Ophiophagus</taxon>
    </lineage>
</organism>
<dbReference type="InterPro" id="IPR001128">
    <property type="entry name" value="Cyt_P450"/>
</dbReference>
<sequence length="61" mass="6764">MVQIAVDLLIGGAETSTTTLYWGLLYLLKYPDVQDYPTRTPCCMKLFATAMSRSRGPYGNA</sequence>
<dbReference type="EMBL" id="AZIM01014109">
    <property type="protein sequence ID" value="ETE56704.1"/>
    <property type="molecule type" value="Genomic_DNA"/>
</dbReference>
<gene>
    <name evidence="2" type="primary">Cyp2j5</name>
    <name evidence="2" type="ORF">L345_17584</name>
</gene>
<comment type="similarity">
    <text evidence="1">Belongs to the cytochrome P450 family.</text>
</comment>
<dbReference type="Gene3D" id="1.10.630.10">
    <property type="entry name" value="Cytochrome P450"/>
    <property type="match status" value="1"/>
</dbReference>
<evidence type="ECO:0000313" key="2">
    <source>
        <dbReference type="EMBL" id="ETE56704.1"/>
    </source>
</evidence>
<dbReference type="GO" id="GO:0005506">
    <property type="term" value="F:iron ion binding"/>
    <property type="evidence" value="ECO:0007669"/>
    <property type="project" value="InterPro"/>
</dbReference>
<dbReference type="GO" id="GO:0016705">
    <property type="term" value="F:oxidoreductase activity, acting on paired donors, with incorporation or reduction of molecular oxygen"/>
    <property type="evidence" value="ECO:0007669"/>
    <property type="project" value="InterPro"/>
</dbReference>
<dbReference type="GO" id="GO:0004497">
    <property type="term" value="F:monooxygenase activity"/>
    <property type="evidence" value="ECO:0007669"/>
    <property type="project" value="InterPro"/>
</dbReference>
<dbReference type="AlphaFoldDB" id="V8N353"/>
<evidence type="ECO:0000256" key="1">
    <source>
        <dbReference type="ARBA" id="ARBA00010617"/>
    </source>
</evidence>
<accession>V8N353</accession>